<dbReference type="Gene3D" id="3.40.525.10">
    <property type="entry name" value="CRAL-TRIO lipid binding domain"/>
    <property type="match status" value="1"/>
</dbReference>
<feature type="region of interest" description="Disordered" evidence="3">
    <location>
        <begin position="2564"/>
        <end position="2590"/>
    </location>
</feature>
<keyword evidence="1" id="KW-0343">GTPase activation</keyword>
<dbReference type="InterPro" id="IPR008936">
    <property type="entry name" value="Rho_GTPase_activation_prot"/>
</dbReference>
<comment type="caution">
    <text evidence="5">The sequence shown here is derived from an EMBL/GenBank/DDBJ whole genome shotgun (WGS) entry which is preliminary data.</text>
</comment>
<evidence type="ECO:0000256" key="2">
    <source>
        <dbReference type="ARBA" id="ARBA00022553"/>
    </source>
</evidence>
<dbReference type="SUPFAM" id="SSF48350">
    <property type="entry name" value="GTPase activation domain, GAP"/>
    <property type="match status" value="1"/>
</dbReference>
<protein>
    <recommendedName>
        <fullName evidence="4">Ras-GAP domain-containing protein</fullName>
    </recommendedName>
</protein>
<dbReference type="OrthoDB" id="28245at2759"/>
<dbReference type="PROSITE" id="PS50018">
    <property type="entry name" value="RAS_GTPASE_ACTIV_2"/>
    <property type="match status" value="1"/>
</dbReference>
<dbReference type="InterPro" id="IPR001936">
    <property type="entry name" value="RasGAP_dom"/>
</dbReference>
<gene>
    <name evidence="5" type="ORF">NLJ89_g7765</name>
</gene>
<dbReference type="PANTHER" id="PTHR10194:SF142">
    <property type="entry name" value="NEUROFIBROMIN"/>
    <property type="match status" value="1"/>
</dbReference>
<dbReference type="InterPro" id="IPR001251">
    <property type="entry name" value="CRAL-TRIO_dom"/>
</dbReference>
<dbReference type="Proteomes" id="UP001148786">
    <property type="component" value="Unassembled WGS sequence"/>
</dbReference>
<proteinExistence type="predicted"/>
<feature type="region of interest" description="Disordered" evidence="3">
    <location>
        <begin position="254"/>
        <end position="279"/>
    </location>
</feature>
<accession>A0A9W8JWQ0</accession>
<reference evidence="5" key="1">
    <citation type="submission" date="2022-07" db="EMBL/GenBank/DDBJ databases">
        <title>Genome Sequence of Agrocybe chaxingu.</title>
        <authorList>
            <person name="Buettner E."/>
        </authorList>
    </citation>
    <scope>NUCLEOTIDE SEQUENCE</scope>
    <source>
        <strain evidence="5">MP-N11</strain>
    </source>
</reference>
<feature type="compositionally biased region" description="Low complexity" evidence="3">
    <location>
        <begin position="2566"/>
        <end position="2582"/>
    </location>
</feature>
<dbReference type="Pfam" id="PF00616">
    <property type="entry name" value="RasGAP"/>
    <property type="match status" value="1"/>
</dbReference>
<evidence type="ECO:0000259" key="4">
    <source>
        <dbReference type="PROSITE" id="PS50018"/>
    </source>
</evidence>
<dbReference type="Gene3D" id="1.10.506.10">
    <property type="entry name" value="GTPase Activation - p120gap, domain 1"/>
    <property type="match status" value="2"/>
</dbReference>
<feature type="domain" description="Ras-GAP" evidence="4">
    <location>
        <begin position="1296"/>
        <end position="1490"/>
    </location>
</feature>
<evidence type="ECO:0000256" key="3">
    <source>
        <dbReference type="SAM" id="MobiDB-lite"/>
    </source>
</evidence>
<dbReference type="Pfam" id="PF13716">
    <property type="entry name" value="CRAL_TRIO_2"/>
    <property type="match status" value="1"/>
</dbReference>
<dbReference type="InterPro" id="IPR039360">
    <property type="entry name" value="Ras_GTPase"/>
</dbReference>
<dbReference type="InterPro" id="IPR023152">
    <property type="entry name" value="RasGAP_CS"/>
</dbReference>
<dbReference type="PROSITE" id="PS00509">
    <property type="entry name" value="RAS_GTPASE_ACTIV_1"/>
    <property type="match status" value="1"/>
</dbReference>
<dbReference type="GO" id="GO:0005096">
    <property type="term" value="F:GTPase activator activity"/>
    <property type="evidence" value="ECO:0007669"/>
    <property type="project" value="UniProtKB-KW"/>
</dbReference>
<keyword evidence="6" id="KW-1185">Reference proteome</keyword>
<dbReference type="PANTHER" id="PTHR10194">
    <property type="entry name" value="RAS GTPASE-ACTIVATING PROTEINS"/>
    <property type="match status" value="1"/>
</dbReference>
<evidence type="ECO:0000256" key="1">
    <source>
        <dbReference type="ARBA" id="ARBA00022468"/>
    </source>
</evidence>
<feature type="region of interest" description="Disordered" evidence="3">
    <location>
        <begin position="157"/>
        <end position="203"/>
    </location>
</feature>
<name>A0A9W8JWQ0_9AGAR</name>
<organism evidence="5 6">
    <name type="scientific">Agrocybe chaxingu</name>
    <dbReference type="NCBI Taxonomy" id="84603"/>
    <lineage>
        <taxon>Eukaryota</taxon>
        <taxon>Fungi</taxon>
        <taxon>Dikarya</taxon>
        <taxon>Basidiomycota</taxon>
        <taxon>Agaricomycotina</taxon>
        <taxon>Agaricomycetes</taxon>
        <taxon>Agaricomycetidae</taxon>
        <taxon>Agaricales</taxon>
        <taxon>Agaricineae</taxon>
        <taxon>Strophariaceae</taxon>
        <taxon>Agrocybe</taxon>
    </lineage>
</organism>
<dbReference type="SMART" id="SM00323">
    <property type="entry name" value="RasGAP"/>
    <property type="match status" value="1"/>
</dbReference>
<sequence length="2633" mass="292520">MPRRPSASVVPTANTPNASAILVHRTIESQHVFPQVPPSTHHHHHHHHALQTLGASATPQQKIVQVLVNRLKHKLPCNSGLSLDRVESDQPTQQAIETLVELSKDSLDMIAWALSELLDRLAKQTDSHTGHLTIEVLQSQLFILKVLSMTMASRWSQNMGPASRQADDQPLSSPDSPLPPGSAGNGRRQAPSEYSSNSSWQEPPPLDDSCVKYILSVMVLFMRQTSSADVPLMLQTRSTDISFRDFEDNISMASAEPSQQTPPQDPPLRTQPSSNSVKSAKVSIKSTMHISATNTAYEKTHMSLVKSSLSVNNLIAKYVGRIIFHISASNWNVVFDRLSTKISFLATHPEANPDIVDLQLMSHSLLDRHRLVLLLNQLSSLLVNMRKEAQLAIAVHLRSAVWNWIDIFPSEFNEAIRTRGKTEGAPERVFDLLYSLVPPGSEKIFWPTLTILNCITSDRISADFQYGGTNMHKSRRQEGKIRRNGLDMCRAAAYIDTTSEVPLRLIAADIAHEIKGVLYSSGINRKAFWESYDDIDVALYSDALVAVFRFLPIEDSGPLFEACVEPERSEPVKTCVIRACLTIVQDKPRFLWQKTLDDLPASVAARCRDILKSAGVRRVDVDQHNNTKRVATRPKAKRIYPEPLSDREVLILGILSLWRAIPVFFMRGIVSVEDVDNWNTVAVRLWEAPIDISVKISTASCMRRVSEQTFLTPATDPNYSLLIGIVKSSLPLTLLSVVGNLLTTRTDLEAQRLWISIAHQVIEVYVTKSDMQHVKEVQVDPRRIPAFALAEIAFLVALTSADNGISQLAAKGLRLLAYAERQQSAPVNVTITDEERSKRNPVYEQLGDPRITVVGRLGHQKRIRKLVRMLSFSMGMHIVVWEECYWRWRALNESVITALSELGMPEGQESVRMTPAQQEIRFQWQNLTLYLAALGGSCLREDQDLNALVKVIPSKFLPDKIRVVQNPIPLVEDFIADLISLLVKGDMQIRDIVRDALGTELSPRLYGKVIRNLEDTLHHLTASEETAGDVETYLVVVEQMVAILKLIADNTQVALEDVMAVDMSPIMLSLGRITHRCAASPSILRIKIKYCSLDTSVRHELLDVVLQWMQPVKSATDHYNPTHNDLNMACLRAAVKLLDRLDLKAVDATASADDGAHAVFRHFNKYSTALLASIETCQPDVVASDSISDLGSIHQRMRASQKEAELRELVITGLTHLVSASSESGFKQCLPLAYDQDNRKRTIFAHVFARVIGQGTVFDPEDRSLTKTRHTALCDLVRGSDMVLAMTICEICPPGEVEMMISVLLNIFDSRASLMGLIKLIIEREVNQTDNEASLFRSNSTCSRFLSAFARLHGYNYLRSLVQPLLDTMLAMPPGSGYEIDPTKAAGQDIVQNQENVEYVASTFLTLMSSSLPTLPSMFREICAHIAKVVAEVWPEAKFAAMGAFIFLRFISPAVVTPETIDIEVPKDENSYVLRRGLMVIAKIIQNLANNIFFGKEAHMTILNKFLESNITNVTRFLSELHKYSGVSDETDNWSGTTTDESDVIVLHRFFHKHADKIGKELLSLSKPTVDGDSSAITGKRAWDGLCALLVDLGPPLEVPRLSSATSFQHTDFINLMTRFANRNTSSVEHLFLETDVQENTAVFVLPLSRVNVEGLDIELLMYHILKVGLILCELYRSRLFDIILDCTSFAANSEVPLQNLKYCAELIPLDIRSRFAATRILNPNTLTQKYLRRLYNISAGTPLCNEVKAYTSVLQLMEDVRTLALPALAYPVSLEQEVHESFSDVTLKSSVRIPVVLELTPWKVKSLPISPGLSCKSTELIPLTDVSDIYNVSTGAEPYEFIIRRRQGLTMYLSSPAREQIVKTIRSAKGRLKEVQAPLTERFSRFSNVPATLLHIGFLSVDLDDEELRGAAYDLLGAVCSYLKYDKSPIVANKGDPIAFVLQLSEKLAEFAPQLTLDFIHEVSAAMTSMDKSTGSRRISCLQYMSPWIQNLSLFANATHPLFERSGARLRDCIRTLADLSLAFPEITSSIQKHIWVEVAKLDSIIVDAILDELALSKMPPKISNTLLEHPNWNEVSTLIRLSLVIGSQSTQSGHNYLYVPEVVHLVSLTAAEGPSLVRKSVYGITMNLLQSLYIARPDDSTEPGLMQLINHCTSAETLRLFGLQRETPTSEYTNVDPVNEKDCLDTQEQLAQLLIRILNVSAGTTGLLNVWRARWMSLVTSTAFQQSAAVQTRSFVVLGALAVAAVDDDFLYQILVAFRSALLKANESNTMAIVSMLRCMCKIVPAIVETSRYVGVLFWLGVALLQASHLGFYIEATCLLRVTLECIEQSGAFKEASVQAFLLEQREILEEVTSQLDEILRISFETSFSFSLASVIFRGMRHSGLKESAEAALRVLLRVTSGAHDANSEMPNGFKDSPCPEALGYFIALLPVSTTAKSYRRLLKDCHVDDAWVSEAGLSEGDDDDTGTPCLTPANIGIHDSNTALLVASFVGTILTTAQGDDAETEILYGLLSSLANSYPEIIAITYESMQDRIKETFANSSNASIIRSVSNIFRVALQDPTRSSNTSTNVGSTSTLGTLDENSNSPGRSHLLALEELGMQGLANNFQFLPRGHATKMINWIPRLVSHMIS</sequence>
<evidence type="ECO:0000313" key="5">
    <source>
        <dbReference type="EMBL" id="KAJ3504772.1"/>
    </source>
</evidence>
<dbReference type="EMBL" id="JANKHO010000964">
    <property type="protein sequence ID" value="KAJ3504772.1"/>
    <property type="molecule type" value="Genomic_DNA"/>
</dbReference>
<feature type="compositionally biased region" description="Polar residues" evidence="3">
    <location>
        <begin position="270"/>
        <end position="279"/>
    </location>
</feature>
<evidence type="ECO:0000313" key="6">
    <source>
        <dbReference type="Proteomes" id="UP001148786"/>
    </source>
</evidence>
<feature type="compositionally biased region" description="Polar residues" evidence="3">
    <location>
        <begin position="192"/>
        <end position="201"/>
    </location>
</feature>
<keyword evidence="2" id="KW-0597">Phosphoprotein</keyword>
<dbReference type="InterPro" id="IPR036865">
    <property type="entry name" value="CRAL-TRIO_dom_sf"/>
</dbReference>